<gene>
    <name evidence="2" type="ORF">GMOD_00010368</name>
</gene>
<name>A0A3M7M596_9PLEO</name>
<keyword evidence="2" id="KW-0378">Hydrolase</keyword>
<evidence type="ECO:0000259" key="1">
    <source>
        <dbReference type="Pfam" id="PF03161"/>
    </source>
</evidence>
<feature type="domain" description="Homing endonuclease LAGLIDADG" evidence="1">
    <location>
        <begin position="1"/>
        <end position="95"/>
    </location>
</feature>
<dbReference type="Proteomes" id="UP000265663">
    <property type="component" value="Unassembled WGS sequence"/>
</dbReference>
<protein>
    <submittedName>
        <fullName evidence="2">LAGLIDADG endonuclease (Mitochondrion)</fullName>
    </submittedName>
</protein>
<dbReference type="GO" id="GO:0004519">
    <property type="term" value="F:endonuclease activity"/>
    <property type="evidence" value="ECO:0007669"/>
    <property type="project" value="UniProtKB-KW"/>
</dbReference>
<dbReference type="EMBL" id="KE747820">
    <property type="protein sequence ID" value="RMZ69685.1"/>
    <property type="molecule type" value="Genomic_DNA"/>
</dbReference>
<accession>A0A3M7M596</accession>
<dbReference type="Pfam" id="PF03161">
    <property type="entry name" value="LAGLIDADG_2"/>
    <property type="match status" value="1"/>
</dbReference>
<dbReference type="InterPro" id="IPR027434">
    <property type="entry name" value="Homing_endonucl"/>
</dbReference>
<keyword evidence="3" id="KW-1185">Reference proteome</keyword>
<dbReference type="InterPro" id="IPR004860">
    <property type="entry name" value="LAGLIDADG_dom"/>
</dbReference>
<dbReference type="Gene3D" id="3.10.28.10">
    <property type="entry name" value="Homing endonucleases"/>
    <property type="match status" value="1"/>
</dbReference>
<dbReference type="OrthoDB" id="5274855at2759"/>
<dbReference type="SUPFAM" id="SSF55608">
    <property type="entry name" value="Homing endonucleases"/>
    <property type="match status" value="1"/>
</dbReference>
<keyword evidence="2" id="KW-0540">Nuclease</keyword>
<keyword evidence="2" id="KW-0255">Endonuclease</keyword>
<proteinExistence type="predicted"/>
<evidence type="ECO:0000313" key="2">
    <source>
        <dbReference type="EMBL" id="RMZ69685.1"/>
    </source>
</evidence>
<evidence type="ECO:0000313" key="3">
    <source>
        <dbReference type="Proteomes" id="UP000265663"/>
    </source>
</evidence>
<reference evidence="2 3" key="1">
    <citation type="journal article" date="2014" name="PLoS ONE">
        <title>De novo Genome Assembly of the Fungal Plant Pathogen Pyrenophora semeniperda.</title>
        <authorList>
            <person name="Soliai M.M."/>
            <person name="Meyer S.E."/>
            <person name="Udall J.A."/>
            <person name="Elzinga D.E."/>
            <person name="Hermansen R.A."/>
            <person name="Bodily P.M."/>
            <person name="Hart A.A."/>
            <person name="Coleman C.E."/>
        </authorList>
    </citation>
    <scope>NUCLEOTIDE SEQUENCE [LARGE SCALE GENOMIC DNA]</scope>
    <source>
        <strain evidence="2 3">CCB06</strain>
        <tissue evidence="2">Mycelium</tissue>
    </source>
</reference>
<dbReference type="AlphaFoldDB" id="A0A3M7M596"/>
<sequence length="114" mass="13159">MPCLTELHTLFYPSGVKIIPKNIYGLLTPVALAHLVMGDGSKERHGLIICTDSYSIEDVVRLINVLIIKYRIECTIKVRNQDKYRIYIREGSMPLLRQIIKPYMCSSMLYKINL</sequence>
<organism evidence="2 3">
    <name type="scientific">Pyrenophora seminiperda CCB06</name>
    <dbReference type="NCBI Taxonomy" id="1302712"/>
    <lineage>
        <taxon>Eukaryota</taxon>
        <taxon>Fungi</taxon>
        <taxon>Dikarya</taxon>
        <taxon>Ascomycota</taxon>
        <taxon>Pezizomycotina</taxon>
        <taxon>Dothideomycetes</taxon>
        <taxon>Pleosporomycetidae</taxon>
        <taxon>Pleosporales</taxon>
        <taxon>Pleosporineae</taxon>
        <taxon>Pleosporaceae</taxon>
        <taxon>Pyrenophora</taxon>
    </lineage>
</organism>